<gene>
    <name evidence="3" type="ORF">EV383_1592</name>
</gene>
<dbReference type="Gene3D" id="3.40.710.10">
    <property type="entry name" value="DD-peptidase/beta-lactamase superfamily"/>
    <property type="match status" value="1"/>
</dbReference>
<dbReference type="PANTHER" id="PTHR30627">
    <property type="entry name" value="PEPTIDOGLYCAN D,D-TRANSPEPTIDASE"/>
    <property type="match status" value="1"/>
</dbReference>
<dbReference type="SUPFAM" id="SSF56601">
    <property type="entry name" value="beta-lactamase/transpeptidase-like"/>
    <property type="match status" value="1"/>
</dbReference>
<dbReference type="RefSeq" id="WP_130289298.1">
    <property type="nucleotide sequence ID" value="NZ_SHKL01000001.1"/>
</dbReference>
<feature type="domain" description="Penicillin-binding protein transpeptidase" evidence="1">
    <location>
        <begin position="336"/>
        <end position="596"/>
    </location>
</feature>
<organism evidence="3 4">
    <name type="scientific">Pseudonocardia sediminis</name>
    <dbReference type="NCBI Taxonomy" id="1397368"/>
    <lineage>
        <taxon>Bacteria</taxon>
        <taxon>Bacillati</taxon>
        <taxon>Actinomycetota</taxon>
        <taxon>Actinomycetes</taxon>
        <taxon>Pseudonocardiales</taxon>
        <taxon>Pseudonocardiaceae</taxon>
        <taxon>Pseudonocardia</taxon>
    </lineage>
</organism>
<keyword evidence="3" id="KW-0132">Cell division</keyword>
<feature type="domain" description="NTF2-like N-terminal transpeptidase" evidence="2">
    <location>
        <begin position="36"/>
        <end position="148"/>
    </location>
</feature>
<keyword evidence="3" id="KW-0131">Cell cycle</keyword>
<proteinExistence type="predicted"/>
<dbReference type="GO" id="GO:0046677">
    <property type="term" value="P:response to antibiotic"/>
    <property type="evidence" value="ECO:0007669"/>
    <property type="project" value="InterPro"/>
</dbReference>
<dbReference type="GO" id="GO:0051301">
    <property type="term" value="P:cell division"/>
    <property type="evidence" value="ECO:0007669"/>
    <property type="project" value="UniProtKB-KW"/>
</dbReference>
<dbReference type="GO" id="GO:0005886">
    <property type="term" value="C:plasma membrane"/>
    <property type="evidence" value="ECO:0007669"/>
    <property type="project" value="TreeGrafter"/>
</dbReference>
<dbReference type="Proteomes" id="UP000291591">
    <property type="component" value="Unassembled WGS sequence"/>
</dbReference>
<dbReference type="AlphaFoldDB" id="A0A4Q7UUY3"/>
<accession>A0A4Q7UUY3</accession>
<dbReference type="OrthoDB" id="5241017at2"/>
<keyword evidence="4" id="KW-1185">Reference proteome</keyword>
<dbReference type="InterPro" id="IPR007887">
    <property type="entry name" value="MecA_N"/>
</dbReference>
<dbReference type="Pfam" id="PF05223">
    <property type="entry name" value="MecA_N"/>
    <property type="match status" value="1"/>
</dbReference>
<reference evidence="3 4" key="1">
    <citation type="submission" date="2019-02" db="EMBL/GenBank/DDBJ databases">
        <title>Sequencing the genomes of 1000 actinobacteria strains.</title>
        <authorList>
            <person name="Klenk H.-P."/>
        </authorList>
    </citation>
    <scope>NUCLEOTIDE SEQUENCE [LARGE SCALE GENOMIC DNA]</scope>
    <source>
        <strain evidence="3 4">DSM 45779</strain>
    </source>
</reference>
<dbReference type="PANTHER" id="PTHR30627:SF24">
    <property type="entry name" value="PENICILLIN-BINDING PROTEIN 4B"/>
    <property type="match status" value="1"/>
</dbReference>
<dbReference type="GO" id="GO:0008658">
    <property type="term" value="F:penicillin binding"/>
    <property type="evidence" value="ECO:0007669"/>
    <property type="project" value="InterPro"/>
</dbReference>
<dbReference type="InterPro" id="IPR001460">
    <property type="entry name" value="PCN-bd_Tpept"/>
</dbReference>
<dbReference type="InterPro" id="IPR050515">
    <property type="entry name" value="Beta-lactam/transpept"/>
</dbReference>
<dbReference type="EMBL" id="SHKL01000001">
    <property type="protein sequence ID" value="RZT84738.1"/>
    <property type="molecule type" value="Genomic_DNA"/>
</dbReference>
<evidence type="ECO:0000259" key="2">
    <source>
        <dbReference type="Pfam" id="PF05223"/>
    </source>
</evidence>
<name>A0A4Q7UUY3_PSEST</name>
<dbReference type="GO" id="GO:0071555">
    <property type="term" value="P:cell wall organization"/>
    <property type="evidence" value="ECO:0007669"/>
    <property type="project" value="TreeGrafter"/>
</dbReference>
<evidence type="ECO:0000313" key="4">
    <source>
        <dbReference type="Proteomes" id="UP000291591"/>
    </source>
</evidence>
<evidence type="ECO:0000259" key="1">
    <source>
        <dbReference type="Pfam" id="PF00905"/>
    </source>
</evidence>
<evidence type="ECO:0000313" key="3">
    <source>
        <dbReference type="EMBL" id="RZT84738.1"/>
    </source>
</evidence>
<protein>
    <submittedName>
        <fullName evidence="3">Cell division protein FtsI/penicillin-binding protein 2</fullName>
    </submittedName>
</protein>
<sequence>MRSPFTSPRPVVLAVAVVVVLVAGAIVAVVRPWGGPDDAVQRFVAAWTAGDDNGAAAVTGDPTAAGAFLTKARDDLKPVSLRADVADVRTEGETATADVDVTWDLGQNRTWAYRTALPLTPAEDTATNDTGWQVDWSPAVLAPRLGADKRPVLRTTNAAPAPVLDASGAPLLAPTPVVTVTLDRRAAGDLGSTAGSLASALSSIDPAITRASITDGATKTPDGQAYTVAVLRDADYQGVRDEIYELPGVRFVSATRLLAPDPDYAPQVLTGIRTETEAQTGGTPGWTVDAVGANGATVASLAGAPAGPGTPARVTLDRGIQDAAEAAVRSQTKQTAIVAIRPSTGAVLAVAQNDPANTAGPIALSGRYPPGSTFKIATAYAAMQGGRITPQTPQECPGTTVINGRTIPNEDSFVLGTVPLIQTFAKSCNTTFSRLALGLAPDALPAAALALGFGSDYKIPGLTTVTGSIDPATDDLQRASDGFGQGDVLASPFGMALMAATVAEGAPVTPQLVDGRPTETLKAPTAPDAAVLNQLRPMMRAVVTEGTATAVAGQGEVFGKTGTAEFAGPGGENRAHGWFVGYRGDLAFATLIVDGGSSGPAVQLTSRFLGGVPQ</sequence>
<dbReference type="Pfam" id="PF00905">
    <property type="entry name" value="Transpeptidase"/>
    <property type="match status" value="1"/>
</dbReference>
<dbReference type="GO" id="GO:0071972">
    <property type="term" value="F:peptidoglycan L,D-transpeptidase activity"/>
    <property type="evidence" value="ECO:0007669"/>
    <property type="project" value="TreeGrafter"/>
</dbReference>
<comment type="caution">
    <text evidence="3">The sequence shown here is derived from an EMBL/GenBank/DDBJ whole genome shotgun (WGS) entry which is preliminary data.</text>
</comment>
<dbReference type="InterPro" id="IPR012338">
    <property type="entry name" value="Beta-lactam/transpept-like"/>
</dbReference>